<comment type="subcellular location">
    <subcellularLocation>
        <location evidence="1">Cell membrane</location>
        <topology evidence="1">Multi-pass membrane protein</topology>
    </subcellularLocation>
</comment>
<feature type="transmembrane region" description="Helical" evidence="5">
    <location>
        <begin position="136"/>
        <end position="154"/>
    </location>
</feature>
<feature type="transmembrane region" description="Helical" evidence="5">
    <location>
        <begin position="37"/>
        <end position="55"/>
    </location>
</feature>
<evidence type="ECO:0000256" key="3">
    <source>
        <dbReference type="ARBA" id="ARBA00022475"/>
    </source>
</evidence>
<evidence type="ECO:0000259" key="6">
    <source>
        <dbReference type="Pfam" id="PF16185"/>
    </source>
</evidence>
<keyword evidence="3" id="KW-1003">Cell membrane</keyword>
<evidence type="ECO:0000256" key="2">
    <source>
        <dbReference type="ARBA" id="ARBA00022448"/>
    </source>
</evidence>
<dbReference type="OrthoDB" id="6500128at2759"/>
<feature type="domain" description="ATP-binding cassette sub-family B member 6 N-terminal five TM" evidence="6">
    <location>
        <begin position="22"/>
        <end position="215"/>
    </location>
</feature>
<dbReference type="KEGG" id="ncc:104953420"/>
<dbReference type="RefSeq" id="XP_010778665.1">
    <property type="nucleotide sequence ID" value="XM_010780363.1"/>
</dbReference>
<dbReference type="GO" id="GO:0005886">
    <property type="term" value="C:plasma membrane"/>
    <property type="evidence" value="ECO:0007669"/>
    <property type="project" value="UniProtKB-SubCell"/>
</dbReference>
<feature type="transmembrane region" description="Helical" evidence="5">
    <location>
        <begin position="101"/>
        <end position="124"/>
    </location>
</feature>
<accession>A0A6I9NUR5</accession>
<dbReference type="AlphaFoldDB" id="A0A6I9NUR5"/>
<dbReference type="Pfam" id="PF16185">
    <property type="entry name" value="MTABC_N"/>
    <property type="match status" value="1"/>
</dbReference>
<feature type="transmembrane region" description="Helical" evidence="5">
    <location>
        <begin position="76"/>
        <end position="95"/>
    </location>
</feature>
<keyword evidence="7" id="KW-1185">Reference proteome</keyword>
<dbReference type="GeneID" id="104953420"/>
<evidence type="ECO:0000313" key="7">
    <source>
        <dbReference type="Proteomes" id="UP000504611"/>
    </source>
</evidence>
<keyword evidence="5" id="KW-0472">Membrane</keyword>
<keyword evidence="2" id="KW-0813">Transport</keyword>
<dbReference type="Proteomes" id="UP000504611">
    <property type="component" value="Unplaced"/>
</dbReference>
<keyword evidence="4" id="KW-1278">Translocase</keyword>
<keyword evidence="5" id="KW-0812">Transmembrane</keyword>
<evidence type="ECO:0000256" key="1">
    <source>
        <dbReference type="ARBA" id="ARBA00004651"/>
    </source>
</evidence>
<organism evidence="7 8">
    <name type="scientific">Notothenia coriiceps</name>
    <name type="common">black rockcod</name>
    <dbReference type="NCBI Taxonomy" id="8208"/>
    <lineage>
        <taxon>Eukaryota</taxon>
        <taxon>Metazoa</taxon>
        <taxon>Chordata</taxon>
        <taxon>Craniata</taxon>
        <taxon>Vertebrata</taxon>
        <taxon>Euteleostomi</taxon>
        <taxon>Actinopterygii</taxon>
        <taxon>Neopterygii</taxon>
        <taxon>Teleostei</taxon>
        <taxon>Neoteleostei</taxon>
        <taxon>Acanthomorphata</taxon>
        <taxon>Eupercaria</taxon>
        <taxon>Perciformes</taxon>
        <taxon>Notothenioidei</taxon>
        <taxon>Nototheniidae</taxon>
        <taxon>Notothenia</taxon>
    </lineage>
</organism>
<evidence type="ECO:0000256" key="4">
    <source>
        <dbReference type="ARBA" id="ARBA00022967"/>
    </source>
</evidence>
<gene>
    <name evidence="8" type="primary">LOC104953420</name>
</gene>
<feature type="transmembrane region" description="Helical" evidence="5">
    <location>
        <begin position="174"/>
        <end position="196"/>
    </location>
</feature>
<protein>
    <submittedName>
        <fullName evidence="8">Multidrug resistance-associated protein 7-like</fullName>
    </submittedName>
</protein>
<name>A0A6I9NUR5_9TELE</name>
<evidence type="ECO:0000313" key="8">
    <source>
        <dbReference type="RefSeq" id="XP_010778665.1"/>
    </source>
</evidence>
<keyword evidence="5" id="KW-1133">Transmembrane helix</keyword>
<proteinExistence type="predicted"/>
<dbReference type="InterPro" id="IPR032410">
    <property type="entry name" value="ABCB6_N"/>
</dbReference>
<sequence length="230" mass="25184">MGLFGPAELVSGLCRTDEQNPFPVFQDGNISPCFNQLVLGALPHAGMAIFSACYLSMQRHAPPQTPAPCSWTLRCFSALLVALLFSSDLLLVVLLQRDLLLLDLLSDGCSILAWLVHFSALMVLQRTSFRRTRGPPLLLLLVLLSIPNLVVTLINSCDNREYLNLSEPLVFARFVLVSARTLPLLVYLLAFAFPCISEAGYSLNINADDGSPLITEDNEQDTGELGFSTI</sequence>
<reference evidence="8" key="1">
    <citation type="submission" date="2025-08" db="UniProtKB">
        <authorList>
            <consortium name="RefSeq"/>
        </authorList>
    </citation>
    <scope>IDENTIFICATION</scope>
    <source>
        <tissue evidence="8">Muscle</tissue>
    </source>
</reference>
<evidence type="ECO:0000256" key="5">
    <source>
        <dbReference type="SAM" id="Phobius"/>
    </source>
</evidence>